<comment type="caution">
    <text evidence="7">The sequence shown here is derived from an EMBL/GenBank/DDBJ whole genome shotgun (WGS) entry which is preliminary data.</text>
</comment>
<feature type="transmembrane region" description="Helical" evidence="6">
    <location>
        <begin position="185"/>
        <end position="204"/>
    </location>
</feature>
<feature type="transmembrane region" description="Helical" evidence="6">
    <location>
        <begin position="12"/>
        <end position="30"/>
    </location>
</feature>
<dbReference type="EMBL" id="JSVU01000011">
    <property type="protein sequence ID" value="KJJ37487.1"/>
    <property type="molecule type" value="Genomic_DNA"/>
</dbReference>
<evidence type="ECO:0000256" key="3">
    <source>
        <dbReference type="ARBA" id="ARBA00022692"/>
    </source>
</evidence>
<evidence type="ECO:0000256" key="1">
    <source>
        <dbReference type="ARBA" id="ARBA00004651"/>
    </source>
</evidence>
<feature type="transmembrane region" description="Helical" evidence="6">
    <location>
        <begin position="161"/>
        <end position="179"/>
    </location>
</feature>
<comment type="subcellular location">
    <subcellularLocation>
        <location evidence="1">Cell membrane</location>
        <topology evidence="1">Multi-pass membrane protein</topology>
    </subcellularLocation>
</comment>
<feature type="transmembrane region" description="Helical" evidence="6">
    <location>
        <begin position="346"/>
        <end position="365"/>
    </location>
</feature>
<feature type="transmembrane region" description="Helical" evidence="6">
    <location>
        <begin position="96"/>
        <end position="116"/>
    </location>
</feature>
<feature type="transmembrane region" description="Helical" evidence="6">
    <location>
        <begin position="431"/>
        <end position="451"/>
    </location>
</feature>
<sequence length="493" mass="55389">MLDSKNSYRQVIKATSLFGGVQVFNILISIVRSKFIALWIGPAGFGIATLLNTTIGLINGMTNLGLDRSAVKDISFSHANAQPEGTARTIQIVKRLVWFTAILGSVIMLAGAPWWSEIAFDSKEYTLSFVWISLALLFKQLSNGQLAILQGLRKLKKLAKANLYGNLLALLITLPLYYFYRIDAIVPAIIISSFIVFIFTYYFARSEKVATVKLTNREAFVEGKTMVQLGLTLSISSMIGLLVAYIIQIFISQTGGLSEVGLYNAGFVILNAYVGLVFTAMETDYFPRLSAISDRIEAIRQTVLEQAFIAILLILPIIVIFLAAAPFIIVLLYSNEFVPIIDMVRWGILGMVFKAVSFSMGYILIAKGDSRLFMKTAIGFNALLLIMNLSGYYFGGLKGLGISFLLYYIIHFIGLRMITKTRYDFYFNKSFYGIFGICVLICGISFLLTYIEYSYLKYGLLIIMAGFSFVFSYIQLDRKMDIKELFRKIFRRK</sequence>
<dbReference type="Proteomes" id="UP000033497">
    <property type="component" value="Unassembled WGS sequence"/>
</dbReference>
<evidence type="ECO:0000313" key="8">
    <source>
        <dbReference type="Proteomes" id="UP000033497"/>
    </source>
</evidence>
<feature type="transmembrane region" description="Helical" evidence="6">
    <location>
        <begin position="307"/>
        <end position="334"/>
    </location>
</feature>
<keyword evidence="8" id="KW-1185">Reference proteome</keyword>
<keyword evidence="3 6" id="KW-0812">Transmembrane</keyword>
<dbReference type="PANTHER" id="PTHR30250">
    <property type="entry name" value="PST FAMILY PREDICTED COLANIC ACID TRANSPORTER"/>
    <property type="match status" value="1"/>
</dbReference>
<gene>
    <name evidence="7" type="ORF">MB09_14015</name>
</gene>
<dbReference type="RefSeq" id="WP_045081546.1">
    <property type="nucleotide sequence ID" value="NZ_JSVU01000011.1"/>
</dbReference>
<keyword evidence="4 6" id="KW-1133">Transmembrane helix</keyword>
<feature type="transmembrane region" description="Helical" evidence="6">
    <location>
        <begin position="225"/>
        <end position="251"/>
    </location>
</feature>
<feature type="transmembrane region" description="Helical" evidence="6">
    <location>
        <begin position="457"/>
        <end position="476"/>
    </location>
</feature>
<feature type="transmembrane region" description="Helical" evidence="6">
    <location>
        <begin position="263"/>
        <end position="286"/>
    </location>
</feature>
<feature type="transmembrane region" description="Helical" evidence="6">
    <location>
        <begin position="372"/>
        <end position="394"/>
    </location>
</feature>
<evidence type="ECO:0000256" key="4">
    <source>
        <dbReference type="ARBA" id="ARBA00022989"/>
    </source>
</evidence>
<organism evidence="7 8">
    <name type="scientific">Aequorivita vladivostokensis</name>
    <dbReference type="NCBI Taxonomy" id="171194"/>
    <lineage>
        <taxon>Bacteria</taxon>
        <taxon>Pseudomonadati</taxon>
        <taxon>Bacteroidota</taxon>
        <taxon>Flavobacteriia</taxon>
        <taxon>Flavobacteriales</taxon>
        <taxon>Flavobacteriaceae</taxon>
        <taxon>Aequorivita</taxon>
    </lineage>
</organism>
<dbReference type="InterPro" id="IPR050833">
    <property type="entry name" value="Poly_Biosynth_Transport"/>
</dbReference>
<evidence type="ECO:0000256" key="6">
    <source>
        <dbReference type="SAM" id="Phobius"/>
    </source>
</evidence>
<dbReference type="PANTHER" id="PTHR30250:SF11">
    <property type="entry name" value="O-ANTIGEN TRANSPORTER-RELATED"/>
    <property type="match status" value="1"/>
</dbReference>
<accession>A0ABR5DFC0</accession>
<feature type="transmembrane region" description="Helical" evidence="6">
    <location>
        <begin position="400"/>
        <end position="419"/>
    </location>
</feature>
<dbReference type="Pfam" id="PF13440">
    <property type="entry name" value="Polysacc_synt_3"/>
    <property type="match status" value="1"/>
</dbReference>
<feature type="transmembrane region" description="Helical" evidence="6">
    <location>
        <begin position="128"/>
        <end position="149"/>
    </location>
</feature>
<evidence type="ECO:0000256" key="5">
    <source>
        <dbReference type="ARBA" id="ARBA00023136"/>
    </source>
</evidence>
<protein>
    <recommendedName>
        <fullName evidence="9">O-antigen translocase</fullName>
    </recommendedName>
</protein>
<feature type="transmembrane region" description="Helical" evidence="6">
    <location>
        <begin position="36"/>
        <end position="58"/>
    </location>
</feature>
<name>A0ABR5DFC0_9FLAO</name>
<keyword evidence="5 6" id="KW-0472">Membrane</keyword>
<proteinExistence type="predicted"/>
<keyword evidence="2" id="KW-1003">Cell membrane</keyword>
<evidence type="ECO:0008006" key="9">
    <source>
        <dbReference type="Google" id="ProtNLM"/>
    </source>
</evidence>
<evidence type="ECO:0000313" key="7">
    <source>
        <dbReference type="EMBL" id="KJJ37487.1"/>
    </source>
</evidence>
<reference evidence="7 8" key="1">
    <citation type="submission" date="2014-10" db="EMBL/GenBank/DDBJ databases">
        <title>Genome sequencing of Vitellibacter vladivostokensis KMM 3516.</title>
        <authorList>
            <person name="Thevarajoo S."/>
            <person name="Selvaratnam C."/>
            <person name="Goh K.M."/>
            <person name="Chong C.S."/>
        </authorList>
    </citation>
    <scope>NUCLEOTIDE SEQUENCE [LARGE SCALE GENOMIC DNA]</scope>
    <source>
        <strain evidence="7 8">KMM 3516</strain>
    </source>
</reference>
<evidence type="ECO:0000256" key="2">
    <source>
        <dbReference type="ARBA" id="ARBA00022475"/>
    </source>
</evidence>